<proteinExistence type="inferred from homology"/>
<evidence type="ECO:0000256" key="5">
    <source>
        <dbReference type="SAM" id="SignalP"/>
    </source>
</evidence>
<dbReference type="EMBL" id="JAJJVQ010000005">
    <property type="protein sequence ID" value="MCO5782929.1"/>
    <property type="molecule type" value="Genomic_DNA"/>
</dbReference>
<evidence type="ECO:0000256" key="1">
    <source>
        <dbReference type="ARBA" id="ARBA00004561"/>
    </source>
</evidence>
<dbReference type="InterPro" id="IPR050263">
    <property type="entry name" value="Bact_Fimbrial_Adh_Pro"/>
</dbReference>
<dbReference type="Gene3D" id="2.60.40.1090">
    <property type="entry name" value="Fimbrial-type adhesion domain"/>
    <property type="match status" value="1"/>
</dbReference>
<keyword evidence="3 5" id="KW-0732">Signal</keyword>
<dbReference type="SUPFAM" id="SSF49401">
    <property type="entry name" value="Bacterial adhesins"/>
    <property type="match status" value="1"/>
</dbReference>
<feature type="chain" id="PRO_5045405619" evidence="5">
    <location>
        <begin position="22"/>
        <end position="353"/>
    </location>
</feature>
<comment type="similarity">
    <text evidence="2">Belongs to the fimbrial protein family.</text>
</comment>
<evidence type="ECO:0000256" key="4">
    <source>
        <dbReference type="ARBA" id="ARBA00023263"/>
    </source>
</evidence>
<keyword evidence="8" id="KW-1185">Reference proteome</keyword>
<dbReference type="PANTHER" id="PTHR33420">
    <property type="entry name" value="FIMBRIAL SUBUNIT ELFA-RELATED"/>
    <property type="match status" value="1"/>
</dbReference>
<dbReference type="Proteomes" id="UP001139290">
    <property type="component" value="Unassembled WGS sequence"/>
</dbReference>
<evidence type="ECO:0000256" key="2">
    <source>
        <dbReference type="ARBA" id="ARBA00006671"/>
    </source>
</evidence>
<evidence type="ECO:0000256" key="3">
    <source>
        <dbReference type="ARBA" id="ARBA00022729"/>
    </source>
</evidence>
<dbReference type="InterPro" id="IPR000259">
    <property type="entry name" value="Adhesion_dom_fimbrial"/>
</dbReference>
<dbReference type="Pfam" id="PF00419">
    <property type="entry name" value="Fimbrial"/>
    <property type="match status" value="1"/>
</dbReference>
<comment type="subcellular location">
    <subcellularLocation>
        <location evidence="1">Fimbrium</location>
    </subcellularLocation>
</comment>
<dbReference type="PANTHER" id="PTHR33420:SF31">
    <property type="entry name" value="TYPE 1 FIMBRIN D-MANNOSE SPECIFIC ADHESIN"/>
    <property type="match status" value="1"/>
</dbReference>
<comment type="caution">
    <text evidence="7">The sequence shown here is derived from an EMBL/GenBank/DDBJ whole genome shotgun (WGS) entry which is preliminary data.</text>
</comment>
<reference evidence="7" key="1">
    <citation type="submission" date="2021-11" db="EMBL/GenBank/DDBJ databases">
        <title>Citrobacter meridianamericanus sp. nov. isolated from soil.</title>
        <authorList>
            <person name="Furlan J.P.R."/>
            <person name="Stehling E.G."/>
        </authorList>
    </citation>
    <scope>NUCLEOTIDE SEQUENCE</scope>
    <source>
        <strain evidence="7">BR102</strain>
    </source>
</reference>
<evidence type="ECO:0000259" key="6">
    <source>
        <dbReference type="Pfam" id="PF00419"/>
    </source>
</evidence>
<dbReference type="InterPro" id="IPR008966">
    <property type="entry name" value="Adhesion_dom_sf"/>
</dbReference>
<organism evidence="7 8">
    <name type="scientific">Citrobacter meridianamericanus</name>
    <dbReference type="NCBI Taxonomy" id="2894201"/>
    <lineage>
        <taxon>Bacteria</taxon>
        <taxon>Pseudomonadati</taxon>
        <taxon>Pseudomonadota</taxon>
        <taxon>Gammaproteobacteria</taxon>
        <taxon>Enterobacterales</taxon>
        <taxon>Enterobacteriaceae</taxon>
        <taxon>Citrobacter</taxon>
    </lineage>
</organism>
<dbReference type="RefSeq" id="WP_252838608.1">
    <property type="nucleotide sequence ID" value="NZ_JAJJVQ010000005.1"/>
</dbReference>
<feature type="signal peptide" evidence="5">
    <location>
        <begin position="1"/>
        <end position="21"/>
    </location>
</feature>
<protein>
    <submittedName>
        <fullName evidence="7">Fimbrial protein</fullName>
    </submittedName>
</protein>
<accession>A0ABT1BD71</accession>
<sequence>MKKNYLALLFPLILMSDPVMAEANKGMCVTSSGTPFHSVLPFYGKKISTVQNKKGQTFNFPTSTSDSYPGHCECSLGKSARFYYIYYTAIMNEALTPTAVRSGVHYYQLNDYLDVGIAIEVLGRGKINAPFEMEQNIHQGTYYDCGRVQPLDFTSGDSATIYFYIREPFIGTVTIPPTLMSRLYATISNDTPIDYARPLADVYISGDITAPQECEINGGQTIVVDFNKIPASEFSSVPGTAITSRKIPVKVAVKCTGMSTGQNIDMSLHAMQSGSLSKVISTDNPNVGIIMYDEFGNATDVNGGLMDIDMGRIVSGRETGEFNFSAAPASTTSTRPQPGIFTAEATIIVEIKN</sequence>
<dbReference type="InterPro" id="IPR036937">
    <property type="entry name" value="Adhesion_dom_fimbrial_sf"/>
</dbReference>
<name>A0ABT1BD71_9ENTR</name>
<keyword evidence="4" id="KW-0281">Fimbrium</keyword>
<evidence type="ECO:0000313" key="7">
    <source>
        <dbReference type="EMBL" id="MCO5782929.1"/>
    </source>
</evidence>
<gene>
    <name evidence="7" type="ORF">LOD26_16585</name>
</gene>
<feature type="domain" description="Fimbrial-type adhesion" evidence="6">
    <location>
        <begin position="203"/>
        <end position="351"/>
    </location>
</feature>
<evidence type="ECO:0000313" key="8">
    <source>
        <dbReference type="Proteomes" id="UP001139290"/>
    </source>
</evidence>